<dbReference type="Gene3D" id="4.10.240.10">
    <property type="entry name" value="Zn(2)-C6 fungal-type DNA-binding domain"/>
    <property type="match status" value="1"/>
</dbReference>
<evidence type="ECO:0000256" key="7">
    <source>
        <dbReference type="PROSITE-ProRule" id="PRU00042"/>
    </source>
</evidence>
<keyword evidence="6" id="KW-0539">Nucleus</keyword>
<evidence type="ECO:0000256" key="1">
    <source>
        <dbReference type="ARBA" id="ARBA00022723"/>
    </source>
</evidence>
<evidence type="ECO:0000313" key="11">
    <source>
        <dbReference type="EMBL" id="BCS23635.1"/>
    </source>
</evidence>
<sequence length="853" mass="95235">MHSCQVCDKTYQTRGSLTRHLRNHSVHDSQHVCPTCGVAFSRRDLLRRHIRIHRLARSNLNTPTTLNDPVTPAPRRRCHTACQPCRDARVKCDGGSPCSQCIASQTECLAGSRTRRVSRAVDKECRYEQSAHCDDEEALSGARAETSVTAAPDMLHSPVSTVDAPTIPFLGSEDPMPDVGNIDHLADMDFSWTDSLSCTTSSWPWLHESLFLQGNPGLNWTSDFCTLAPGDMVPDSGRDIIPLDAAQQLPFISPQTITSTAARSEAESGPSSPSGAAPAKPESRLQESESQGQAALQQDQIVEELVAYAERQIATPASKLSRSLFWQSISIRIAEAFRIDGWDSHRSTATLDRLMQIYKERFSPLWPLLSGKEFDSCEVHPLLFLTVVSIGCMYGTTQECSLGNKLHERIRRYLAGSLIGLEDAEGDILWLGRARLLTQVAALYFGQRRAFSYAQHLGAINIAQARRMDLFSTVGHPGKTGDLSLEQQTVRWQSAESRKRLAFGILRADVFTSVLLNTRPLLSAEEIYLDLPASDEIWMNLDTIPMEQLASRLNDESSRALGLPFCDLVRIASDRGEALLNMNPRGYELLIFGLQEHVWRFSHDRSMFPRLIGQSDHCVAQKENLPCSPNGLSISASLQTDQLGRTYRVMNDLRNDRCRITETLQRWEQSFTAARTTQWFGQDRTSVMSSLLLLYISYLRLCVPLADLHSAAYNLMDHKPLDPKKLQTLQEWAKGPEAVQAVKHVCQVWSLLNQERFRSGTDKAKYNLLAFSGLHHAAVVIWAFSGAHSKPVAEAAELPGWSDMAAIPIQRDRTRSLLRAVVSLYRHLIPRGWYSFAAVAESLAAQPFPDSTR</sequence>
<dbReference type="CDD" id="cd00067">
    <property type="entry name" value="GAL4"/>
    <property type="match status" value="1"/>
</dbReference>
<keyword evidence="1" id="KW-0479">Metal-binding</keyword>
<keyword evidence="4" id="KW-0238">DNA-binding</keyword>
<dbReference type="GO" id="GO:0006351">
    <property type="term" value="P:DNA-templated transcription"/>
    <property type="evidence" value="ECO:0007669"/>
    <property type="project" value="InterPro"/>
</dbReference>
<protein>
    <submittedName>
        <fullName evidence="11">Uncharacterized protein</fullName>
    </submittedName>
</protein>
<accession>A0A7R8ANH8</accession>
<evidence type="ECO:0000259" key="10">
    <source>
        <dbReference type="PROSITE" id="PS50157"/>
    </source>
</evidence>
<feature type="compositionally biased region" description="Low complexity" evidence="8">
    <location>
        <begin position="261"/>
        <end position="280"/>
    </location>
</feature>
<evidence type="ECO:0000256" key="5">
    <source>
        <dbReference type="ARBA" id="ARBA00023163"/>
    </source>
</evidence>
<evidence type="ECO:0000313" key="12">
    <source>
        <dbReference type="Proteomes" id="UP000654913"/>
    </source>
</evidence>
<dbReference type="Pfam" id="PF00096">
    <property type="entry name" value="zf-C2H2"/>
    <property type="match status" value="2"/>
</dbReference>
<dbReference type="InterPro" id="IPR007219">
    <property type="entry name" value="XnlR_reg_dom"/>
</dbReference>
<feature type="domain" description="C2H2-type" evidence="10">
    <location>
        <begin position="31"/>
        <end position="58"/>
    </location>
</feature>
<dbReference type="GeneID" id="64973640"/>
<dbReference type="RefSeq" id="XP_041555829.1">
    <property type="nucleotide sequence ID" value="XM_041703111.1"/>
</dbReference>
<evidence type="ECO:0000256" key="8">
    <source>
        <dbReference type="SAM" id="MobiDB-lite"/>
    </source>
</evidence>
<evidence type="ECO:0000256" key="3">
    <source>
        <dbReference type="ARBA" id="ARBA00023015"/>
    </source>
</evidence>
<evidence type="ECO:0000256" key="6">
    <source>
        <dbReference type="ARBA" id="ARBA00023242"/>
    </source>
</evidence>
<name>A0A7R8ANH8_9EURO</name>
<dbReference type="CDD" id="cd12148">
    <property type="entry name" value="fungal_TF_MHR"/>
    <property type="match status" value="1"/>
</dbReference>
<keyword evidence="5" id="KW-0804">Transcription</keyword>
<dbReference type="PROSITE" id="PS50157">
    <property type="entry name" value="ZINC_FINGER_C2H2_2"/>
    <property type="match status" value="2"/>
</dbReference>
<dbReference type="GO" id="GO:0000981">
    <property type="term" value="F:DNA-binding transcription factor activity, RNA polymerase II-specific"/>
    <property type="evidence" value="ECO:0007669"/>
    <property type="project" value="InterPro"/>
</dbReference>
<keyword evidence="7" id="KW-0863">Zinc-finger</keyword>
<dbReference type="SUPFAM" id="SSF57701">
    <property type="entry name" value="Zn2/Cys6 DNA-binding domain"/>
    <property type="match status" value="1"/>
</dbReference>
<evidence type="ECO:0000259" key="9">
    <source>
        <dbReference type="PROSITE" id="PS50048"/>
    </source>
</evidence>
<dbReference type="EMBL" id="AP024446">
    <property type="protein sequence ID" value="BCS23635.1"/>
    <property type="molecule type" value="Genomic_DNA"/>
</dbReference>
<organism evidence="11 12">
    <name type="scientific">Aspergillus puulaauensis</name>
    <dbReference type="NCBI Taxonomy" id="1220207"/>
    <lineage>
        <taxon>Eukaryota</taxon>
        <taxon>Fungi</taxon>
        <taxon>Dikarya</taxon>
        <taxon>Ascomycota</taxon>
        <taxon>Pezizomycotina</taxon>
        <taxon>Eurotiomycetes</taxon>
        <taxon>Eurotiomycetidae</taxon>
        <taxon>Eurotiales</taxon>
        <taxon>Aspergillaceae</taxon>
        <taxon>Aspergillus</taxon>
    </lineage>
</organism>
<dbReference type="KEGG" id="apuu:APUU_40079A"/>
<dbReference type="Pfam" id="PF00172">
    <property type="entry name" value="Zn_clus"/>
    <property type="match status" value="1"/>
</dbReference>
<feature type="region of interest" description="Disordered" evidence="8">
    <location>
        <begin position="258"/>
        <end position="296"/>
    </location>
</feature>
<dbReference type="OrthoDB" id="654211at2759"/>
<dbReference type="PANTHER" id="PTHR47660">
    <property type="entry name" value="TRANSCRIPTION FACTOR WITH C2H2 AND ZN(2)-CYS(6) DNA BINDING DOMAIN (EUROFUNG)-RELATED-RELATED"/>
    <property type="match status" value="1"/>
</dbReference>
<reference evidence="11" key="2">
    <citation type="submission" date="2021-02" db="EMBL/GenBank/DDBJ databases">
        <title>Aspergillus puulaauensis MK2 genome sequence.</title>
        <authorList>
            <person name="Futagami T."/>
            <person name="Mori K."/>
            <person name="Kadooka C."/>
            <person name="Tanaka T."/>
        </authorList>
    </citation>
    <scope>NUCLEOTIDE SEQUENCE</scope>
    <source>
        <strain evidence="11">MK2</strain>
    </source>
</reference>
<keyword evidence="12" id="KW-1185">Reference proteome</keyword>
<dbReference type="PROSITE" id="PS00463">
    <property type="entry name" value="ZN2_CY6_FUNGAL_1"/>
    <property type="match status" value="1"/>
</dbReference>
<dbReference type="PANTHER" id="PTHR47660:SF7">
    <property type="entry name" value="TRANSCRIPTION FACTOR WITH C2H2 AND ZN(2)-CYS(6) DNA BINDING DOMAIN (EUROFUNG)"/>
    <property type="match status" value="1"/>
</dbReference>
<dbReference type="SMART" id="SM00355">
    <property type="entry name" value="ZnF_C2H2"/>
    <property type="match status" value="2"/>
</dbReference>
<feature type="domain" description="C2H2-type" evidence="10">
    <location>
        <begin position="2"/>
        <end position="29"/>
    </location>
</feature>
<evidence type="ECO:0000256" key="4">
    <source>
        <dbReference type="ARBA" id="ARBA00023125"/>
    </source>
</evidence>
<evidence type="ECO:0000256" key="2">
    <source>
        <dbReference type="ARBA" id="ARBA00022833"/>
    </source>
</evidence>
<dbReference type="PROSITE" id="PS50048">
    <property type="entry name" value="ZN2_CY6_FUNGAL_2"/>
    <property type="match status" value="1"/>
</dbReference>
<dbReference type="PROSITE" id="PS00028">
    <property type="entry name" value="ZINC_FINGER_C2H2_1"/>
    <property type="match status" value="2"/>
</dbReference>
<dbReference type="SUPFAM" id="SSF57667">
    <property type="entry name" value="beta-beta-alpha zinc fingers"/>
    <property type="match status" value="1"/>
</dbReference>
<dbReference type="Gene3D" id="3.30.160.60">
    <property type="entry name" value="Classic Zinc Finger"/>
    <property type="match status" value="1"/>
</dbReference>
<dbReference type="Proteomes" id="UP000654913">
    <property type="component" value="Chromosome 4"/>
</dbReference>
<reference evidence="11" key="1">
    <citation type="submission" date="2021-01" db="EMBL/GenBank/DDBJ databases">
        <authorList>
            <consortium name="Aspergillus puulaauensis MK2 genome sequencing consortium"/>
            <person name="Kazuki M."/>
            <person name="Futagami T."/>
        </authorList>
    </citation>
    <scope>NUCLEOTIDE SEQUENCE</scope>
    <source>
        <strain evidence="11">MK2</strain>
    </source>
</reference>
<dbReference type="GO" id="GO:0008270">
    <property type="term" value="F:zinc ion binding"/>
    <property type="evidence" value="ECO:0007669"/>
    <property type="project" value="UniProtKB-KW"/>
</dbReference>
<gene>
    <name evidence="11" type="ORF">APUU_40079A</name>
</gene>
<dbReference type="Pfam" id="PF04082">
    <property type="entry name" value="Fungal_trans"/>
    <property type="match status" value="1"/>
</dbReference>
<dbReference type="GO" id="GO:0003677">
    <property type="term" value="F:DNA binding"/>
    <property type="evidence" value="ECO:0007669"/>
    <property type="project" value="UniProtKB-KW"/>
</dbReference>
<dbReference type="InterPro" id="IPR036864">
    <property type="entry name" value="Zn2-C6_fun-type_DNA-bd_sf"/>
</dbReference>
<dbReference type="SMART" id="SM00066">
    <property type="entry name" value="GAL4"/>
    <property type="match status" value="1"/>
</dbReference>
<proteinExistence type="predicted"/>
<keyword evidence="2" id="KW-0862">Zinc</keyword>
<feature type="domain" description="Zn(2)-C6 fungal-type" evidence="9">
    <location>
        <begin position="81"/>
        <end position="108"/>
    </location>
</feature>
<dbReference type="InterPro" id="IPR001138">
    <property type="entry name" value="Zn2Cys6_DnaBD"/>
</dbReference>
<keyword evidence="3" id="KW-0805">Transcription regulation</keyword>
<dbReference type="InterPro" id="IPR013087">
    <property type="entry name" value="Znf_C2H2_type"/>
</dbReference>
<dbReference type="InterPro" id="IPR036236">
    <property type="entry name" value="Znf_C2H2_sf"/>
</dbReference>
<dbReference type="AlphaFoldDB" id="A0A7R8ANH8"/>